<feature type="region of interest" description="Disordered" evidence="1">
    <location>
        <begin position="16"/>
        <end position="53"/>
    </location>
</feature>
<evidence type="ECO:0000313" key="3">
    <source>
        <dbReference type="Proteomes" id="UP000663826"/>
    </source>
</evidence>
<sequence length="206" mass="22781">MPLRAKLKRFTHRVEGSLQRSLGRSDESAAQSSTSLPVIQPPPRSTLSPDVPTHQASLSAFDIPALRSTPAEPPARWVFLDNLTHALSPVVDAIGPLKAIIDDFVDCVHIYEAAAKDRQEYEALRVDLTTTLEQLISHFTGSKPMEMSDNIVSLCESIQRELNQIKALQAEGLMRQYARSGTGPDAVYGCYARVHGYLTRILQSLR</sequence>
<organism evidence="2 3">
    <name type="scientific">Rhizoctonia solani</name>
    <dbReference type="NCBI Taxonomy" id="456999"/>
    <lineage>
        <taxon>Eukaryota</taxon>
        <taxon>Fungi</taxon>
        <taxon>Dikarya</taxon>
        <taxon>Basidiomycota</taxon>
        <taxon>Agaricomycotina</taxon>
        <taxon>Agaricomycetes</taxon>
        <taxon>Cantharellales</taxon>
        <taxon>Ceratobasidiaceae</taxon>
        <taxon>Rhizoctonia</taxon>
    </lineage>
</organism>
<name>A0A8H2WH16_9AGAM</name>
<evidence type="ECO:0000256" key="1">
    <source>
        <dbReference type="SAM" id="MobiDB-lite"/>
    </source>
</evidence>
<comment type="caution">
    <text evidence="2">The sequence shown here is derived from an EMBL/GenBank/DDBJ whole genome shotgun (WGS) entry which is preliminary data.</text>
</comment>
<proteinExistence type="predicted"/>
<protein>
    <submittedName>
        <fullName evidence="2">Uncharacterized protein</fullName>
    </submittedName>
</protein>
<dbReference type="EMBL" id="CAJMWQ010000672">
    <property type="protein sequence ID" value="CAE6370032.1"/>
    <property type="molecule type" value="Genomic_DNA"/>
</dbReference>
<dbReference type="Proteomes" id="UP000663826">
    <property type="component" value="Unassembled WGS sequence"/>
</dbReference>
<gene>
    <name evidence="2" type="ORF">RDB_LOCUS15461</name>
</gene>
<feature type="compositionally biased region" description="Polar residues" evidence="1">
    <location>
        <begin position="18"/>
        <end position="37"/>
    </location>
</feature>
<dbReference type="AlphaFoldDB" id="A0A8H2WH16"/>
<accession>A0A8H2WH16</accession>
<reference evidence="2" key="1">
    <citation type="submission" date="2021-01" db="EMBL/GenBank/DDBJ databases">
        <authorList>
            <person name="Kaushik A."/>
        </authorList>
    </citation>
    <scope>NUCLEOTIDE SEQUENCE</scope>
    <source>
        <strain evidence="2">AG1-1B</strain>
    </source>
</reference>
<evidence type="ECO:0000313" key="2">
    <source>
        <dbReference type="EMBL" id="CAE6370032.1"/>
    </source>
</evidence>